<keyword evidence="1" id="KW-1133">Transmembrane helix</keyword>
<keyword evidence="1" id="KW-0472">Membrane</keyword>
<feature type="transmembrane region" description="Helical" evidence="1">
    <location>
        <begin position="25"/>
        <end position="41"/>
    </location>
</feature>
<keyword evidence="1" id="KW-0812">Transmembrane</keyword>
<sequence length="92" mass="10405">MGITWCFEVVSAILENSTSRVVPDAINALQGLLIFLLLVVFRKRTVRALANKKILGWVKLPASWRYAQDDECEELEEEISLSGADQKSEIMH</sequence>
<dbReference type="Gene3D" id="1.20.1070.10">
    <property type="entry name" value="Rhodopsin 7-helix transmembrane proteins"/>
    <property type="match status" value="1"/>
</dbReference>
<reference evidence="2" key="1">
    <citation type="journal article" date="2023" name="Insect Mol. Biol.">
        <title>Genome sequencing provides insights into the evolution of gene families encoding plant cell wall-degrading enzymes in longhorned beetles.</title>
        <authorList>
            <person name="Shin N.R."/>
            <person name="Okamura Y."/>
            <person name="Kirsch R."/>
            <person name="Pauchet Y."/>
        </authorList>
    </citation>
    <scope>NUCLEOTIDE SEQUENCE</scope>
    <source>
        <strain evidence="2">MMC_N1</strain>
    </source>
</reference>
<gene>
    <name evidence="2" type="ORF">NQ317_004568</name>
</gene>
<protein>
    <submittedName>
        <fullName evidence="2">Uncharacterized protein</fullName>
    </submittedName>
</protein>
<name>A0ABQ9JZ63_9CUCU</name>
<organism evidence="2 3">
    <name type="scientific">Molorchus minor</name>
    <dbReference type="NCBI Taxonomy" id="1323400"/>
    <lineage>
        <taxon>Eukaryota</taxon>
        <taxon>Metazoa</taxon>
        <taxon>Ecdysozoa</taxon>
        <taxon>Arthropoda</taxon>
        <taxon>Hexapoda</taxon>
        <taxon>Insecta</taxon>
        <taxon>Pterygota</taxon>
        <taxon>Neoptera</taxon>
        <taxon>Endopterygota</taxon>
        <taxon>Coleoptera</taxon>
        <taxon>Polyphaga</taxon>
        <taxon>Cucujiformia</taxon>
        <taxon>Chrysomeloidea</taxon>
        <taxon>Cerambycidae</taxon>
        <taxon>Lamiinae</taxon>
        <taxon>Monochamini</taxon>
        <taxon>Molorchus</taxon>
    </lineage>
</organism>
<dbReference type="EMBL" id="JAPWTJ010000100">
    <property type="protein sequence ID" value="KAJ8982914.1"/>
    <property type="molecule type" value="Genomic_DNA"/>
</dbReference>
<comment type="caution">
    <text evidence="2">The sequence shown here is derived from an EMBL/GenBank/DDBJ whole genome shotgun (WGS) entry which is preliminary data.</text>
</comment>
<accession>A0ABQ9JZ63</accession>
<proteinExistence type="predicted"/>
<evidence type="ECO:0000313" key="3">
    <source>
        <dbReference type="Proteomes" id="UP001162164"/>
    </source>
</evidence>
<keyword evidence="3" id="KW-1185">Reference proteome</keyword>
<evidence type="ECO:0000256" key="1">
    <source>
        <dbReference type="SAM" id="Phobius"/>
    </source>
</evidence>
<dbReference type="Proteomes" id="UP001162164">
    <property type="component" value="Unassembled WGS sequence"/>
</dbReference>
<evidence type="ECO:0000313" key="2">
    <source>
        <dbReference type="EMBL" id="KAJ8982914.1"/>
    </source>
</evidence>